<dbReference type="InterPro" id="IPR006311">
    <property type="entry name" value="TAT_signal"/>
</dbReference>
<sequence>MRTRRTTTAAAAAATFLAVDTAAAGPAAAADGPEQGTVDVLGCVTPEAGGDGTTEVVEGPTQAFLFGWGTGTRGLLTHFLKSQETTVTVRYDGQPPVTQDLSNAFSAPVHDEAGPWTSELLVPLGDLEAGDSVEVTIDRTTTKPSMDQLKGVYRGLIPAGTTLASGTCTITVVEA</sequence>
<proteinExistence type="predicted"/>
<feature type="chain" id="PRO_5013212438" evidence="1">
    <location>
        <begin position="30"/>
        <end position="175"/>
    </location>
</feature>
<evidence type="ECO:0000313" key="3">
    <source>
        <dbReference type="Proteomes" id="UP000198386"/>
    </source>
</evidence>
<keyword evidence="1" id="KW-0732">Signal</keyword>
<feature type="signal peptide" evidence="1">
    <location>
        <begin position="1"/>
        <end position="29"/>
    </location>
</feature>
<dbReference type="Proteomes" id="UP000198386">
    <property type="component" value="Unassembled WGS sequence"/>
</dbReference>
<dbReference type="RefSeq" id="WP_089405710.1">
    <property type="nucleotide sequence ID" value="NZ_FZOH01000009.1"/>
</dbReference>
<dbReference type="EMBL" id="FZOH01000009">
    <property type="protein sequence ID" value="SNS85919.1"/>
    <property type="molecule type" value="Genomic_DNA"/>
</dbReference>
<dbReference type="PROSITE" id="PS51318">
    <property type="entry name" value="TAT"/>
    <property type="match status" value="1"/>
</dbReference>
<keyword evidence="3" id="KW-1185">Reference proteome</keyword>
<name>A0A239HX68_9ACTN</name>
<reference evidence="3" key="1">
    <citation type="submission" date="2017-06" db="EMBL/GenBank/DDBJ databases">
        <authorList>
            <person name="Varghese N."/>
            <person name="Submissions S."/>
        </authorList>
    </citation>
    <scope>NUCLEOTIDE SEQUENCE [LARGE SCALE GENOMIC DNA]</scope>
    <source>
        <strain evidence="3">DSM 45423</strain>
    </source>
</reference>
<organism evidence="2 3">
    <name type="scientific">Geodermatophilus saharensis</name>
    <dbReference type="NCBI Taxonomy" id="1137994"/>
    <lineage>
        <taxon>Bacteria</taxon>
        <taxon>Bacillati</taxon>
        <taxon>Actinomycetota</taxon>
        <taxon>Actinomycetes</taxon>
        <taxon>Geodermatophilales</taxon>
        <taxon>Geodermatophilaceae</taxon>
        <taxon>Geodermatophilus</taxon>
    </lineage>
</organism>
<dbReference type="AlphaFoldDB" id="A0A239HX68"/>
<evidence type="ECO:0000313" key="2">
    <source>
        <dbReference type="EMBL" id="SNS85919.1"/>
    </source>
</evidence>
<accession>A0A239HX68</accession>
<evidence type="ECO:0000256" key="1">
    <source>
        <dbReference type="SAM" id="SignalP"/>
    </source>
</evidence>
<gene>
    <name evidence="2" type="ORF">SAMN04488107_4071</name>
</gene>
<protein>
    <submittedName>
        <fullName evidence="2">Uncharacterized protein</fullName>
    </submittedName>
</protein>